<keyword evidence="2 10" id="KW-0479">Metal-binding</keyword>
<dbReference type="NCBIfam" id="TIGR03639">
    <property type="entry name" value="cas1_NMENI"/>
    <property type="match status" value="1"/>
</dbReference>
<feature type="binding site" evidence="10">
    <location>
        <position position="204"/>
    </location>
    <ligand>
        <name>Mn(2+)</name>
        <dbReference type="ChEBI" id="CHEBI:29035"/>
    </ligand>
</feature>
<dbReference type="GO" id="GO:0051607">
    <property type="term" value="P:defense response to virus"/>
    <property type="evidence" value="ECO:0007669"/>
    <property type="project" value="UniProtKB-UniRule"/>
</dbReference>
<comment type="function">
    <text evidence="10">CRISPR (clustered regularly interspaced short palindromic repeat), is an adaptive immune system that provides protection against mobile genetic elements (viruses, transposable elements and conjugative plasmids). CRISPR clusters contain spacers, sequences complementary to antecedent mobile elements, and target invading nucleic acids. CRISPR clusters are transcribed and processed into CRISPR RNA (crRNA). Acts as a dsDNA endonuclease. Involved in the integration of spacer DNA into the CRISPR cassette.</text>
</comment>
<dbReference type="InterPro" id="IPR019855">
    <property type="entry name" value="CRISPR-assoc_Cas1_NMENI"/>
</dbReference>
<evidence type="ECO:0000256" key="5">
    <source>
        <dbReference type="ARBA" id="ARBA00022842"/>
    </source>
</evidence>
<keyword evidence="6 10" id="KW-0051">Antiviral defense</keyword>
<evidence type="ECO:0000313" key="11">
    <source>
        <dbReference type="EMBL" id="MST68705.1"/>
    </source>
</evidence>
<dbReference type="GO" id="GO:0004520">
    <property type="term" value="F:DNA endonuclease activity"/>
    <property type="evidence" value="ECO:0007669"/>
    <property type="project" value="InterPro"/>
</dbReference>
<dbReference type="EC" id="3.1.-.-" evidence="10"/>
<evidence type="ECO:0000256" key="7">
    <source>
        <dbReference type="ARBA" id="ARBA00023125"/>
    </source>
</evidence>
<dbReference type="EMBL" id="VUNB01000003">
    <property type="protein sequence ID" value="MST68705.1"/>
    <property type="molecule type" value="Genomic_DNA"/>
</dbReference>
<dbReference type="GO" id="GO:0003677">
    <property type="term" value="F:DNA binding"/>
    <property type="evidence" value="ECO:0007669"/>
    <property type="project" value="UniProtKB-KW"/>
</dbReference>
<dbReference type="Gene3D" id="3.100.10.20">
    <property type="entry name" value="CRISPR-associated endonuclease Cas1, N-terminal domain"/>
    <property type="match status" value="1"/>
</dbReference>
<dbReference type="InterPro" id="IPR002729">
    <property type="entry name" value="CRISPR-assoc_Cas1"/>
</dbReference>
<dbReference type="RefSeq" id="WP_154572184.1">
    <property type="nucleotide sequence ID" value="NZ_VUNB01000003.1"/>
</dbReference>
<evidence type="ECO:0000256" key="9">
    <source>
        <dbReference type="ARBA" id="ARBA00038592"/>
    </source>
</evidence>
<proteinExistence type="inferred from homology"/>
<comment type="cofactor">
    <cofactor evidence="10">
        <name>Mg(2+)</name>
        <dbReference type="ChEBI" id="CHEBI:18420"/>
    </cofactor>
    <cofactor evidence="10">
        <name>Mn(2+)</name>
        <dbReference type="ChEBI" id="CHEBI:29035"/>
    </cofactor>
</comment>
<dbReference type="InterPro" id="IPR042206">
    <property type="entry name" value="CRISPR-assoc_Cas1_C"/>
</dbReference>
<evidence type="ECO:0000256" key="6">
    <source>
        <dbReference type="ARBA" id="ARBA00023118"/>
    </source>
</evidence>
<evidence type="ECO:0000256" key="10">
    <source>
        <dbReference type="HAMAP-Rule" id="MF_01470"/>
    </source>
</evidence>
<dbReference type="NCBIfam" id="TIGR00287">
    <property type="entry name" value="cas1"/>
    <property type="match status" value="1"/>
</dbReference>
<dbReference type="InterPro" id="IPR042211">
    <property type="entry name" value="CRISPR-assoc_Cas1_N"/>
</dbReference>
<comment type="subunit">
    <text evidence="9 10">Homodimer, forms a heterotetramer with a Cas2 homodimer.</text>
</comment>
<dbReference type="Gene3D" id="1.20.120.920">
    <property type="entry name" value="CRISPR-associated endonuclease Cas1, C-terminal domain"/>
    <property type="match status" value="1"/>
</dbReference>
<evidence type="ECO:0000256" key="4">
    <source>
        <dbReference type="ARBA" id="ARBA00022801"/>
    </source>
</evidence>
<organism evidence="11">
    <name type="scientific">Baileyella intestinalis</name>
    <dbReference type="NCBI Taxonomy" id="2606709"/>
    <lineage>
        <taxon>Bacteria</taxon>
        <taxon>Bacillati</taxon>
        <taxon>Bacillota</taxon>
        <taxon>Clostridia</taxon>
        <taxon>Peptostreptococcales</taxon>
        <taxon>Anaerovoracaceae</taxon>
        <taxon>Baileyella</taxon>
    </lineage>
</organism>
<sequence>MSWRTVIITGVAKLDYKMEYLVVRKVDSIKRVHLSEIEVLIIESTTVSVTVALLSALIQHKTKVIFCDEKHNPESELIPCYGSYDSSGKVKDQFNWGADIKEMVWTEIIAEKIRKQREHLRERKIYDSAELLGQYINEIQPRDITNREGHAAKVYFNALFGKSFTRSSECSINASLNYGYGILLSYFNRNISANGYLTQLGLFHDNRFNPYNLASDLMEPFRILVDKRVVEMEPVKFDKEEKHELIALMQERIIIDGKSHTISNGVRIYCKSVFDAINDRDVSQIKFYSYEL</sequence>
<dbReference type="GO" id="GO:0043571">
    <property type="term" value="P:maintenance of CRISPR repeat elements"/>
    <property type="evidence" value="ECO:0007669"/>
    <property type="project" value="UniProtKB-UniRule"/>
</dbReference>
<gene>
    <name evidence="10 11" type="primary">cas1</name>
    <name evidence="11" type="ORF">FYJ66_03755</name>
</gene>
<evidence type="ECO:0000256" key="2">
    <source>
        <dbReference type="ARBA" id="ARBA00022723"/>
    </source>
</evidence>
<evidence type="ECO:0000256" key="3">
    <source>
        <dbReference type="ARBA" id="ARBA00022759"/>
    </source>
</evidence>
<dbReference type="InterPro" id="IPR050646">
    <property type="entry name" value="Cas1"/>
</dbReference>
<dbReference type="PANTHER" id="PTHR34353">
    <property type="entry name" value="CRISPR-ASSOCIATED ENDONUCLEASE CAS1 1"/>
    <property type="match status" value="1"/>
</dbReference>
<feature type="binding site" evidence="10">
    <location>
        <position position="219"/>
    </location>
    <ligand>
        <name>Mn(2+)</name>
        <dbReference type="ChEBI" id="CHEBI:29035"/>
    </ligand>
</feature>
<keyword evidence="4 10" id="KW-0378">Hydrolase</keyword>
<reference evidence="11" key="1">
    <citation type="submission" date="2019-09" db="EMBL/GenBank/DDBJ databases">
        <title>In-depth cultivation of the pig gut microbiome towards novel bacterial diversity and tailored functional studies.</title>
        <authorList>
            <person name="Wylensek D."/>
            <person name="Hitch T.C.A."/>
            <person name="Clavel T."/>
        </authorList>
    </citation>
    <scope>NUCLEOTIDE SEQUENCE</scope>
    <source>
        <strain evidence="11">RF-744-FAT-WT-3</strain>
    </source>
</reference>
<comment type="caution">
    <text evidence="11">The sequence shown here is derived from an EMBL/GenBank/DDBJ whole genome shotgun (WGS) entry which is preliminary data.</text>
</comment>
<dbReference type="PANTHER" id="PTHR34353:SF2">
    <property type="entry name" value="CRISPR-ASSOCIATED ENDONUCLEASE CAS1 1"/>
    <property type="match status" value="1"/>
</dbReference>
<keyword evidence="5 10" id="KW-0460">Magnesium</keyword>
<dbReference type="GO" id="GO:0046872">
    <property type="term" value="F:metal ion binding"/>
    <property type="evidence" value="ECO:0007669"/>
    <property type="project" value="UniProtKB-UniRule"/>
</dbReference>
<dbReference type="Pfam" id="PF01867">
    <property type="entry name" value="Cas_Cas1"/>
    <property type="match status" value="1"/>
</dbReference>
<dbReference type="AlphaFoldDB" id="A0A6A8M5U0"/>
<protein>
    <recommendedName>
        <fullName evidence="10">CRISPR-associated endonuclease Cas1</fullName>
        <ecNumber evidence="10">3.1.-.-</ecNumber>
    </recommendedName>
</protein>
<evidence type="ECO:0000256" key="8">
    <source>
        <dbReference type="ARBA" id="ARBA00023211"/>
    </source>
</evidence>
<feature type="binding site" evidence="10">
    <location>
        <position position="148"/>
    </location>
    <ligand>
        <name>Mn(2+)</name>
        <dbReference type="ChEBI" id="CHEBI:29035"/>
    </ligand>
</feature>
<evidence type="ECO:0000256" key="1">
    <source>
        <dbReference type="ARBA" id="ARBA00022722"/>
    </source>
</evidence>
<dbReference type="GO" id="GO:0016787">
    <property type="term" value="F:hydrolase activity"/>
    <property type="evidence" value="ECO:0007669"/>
    <property type="project" value="UniProtKB-KW"/>
</dbReference>
<accession>A0A6A8M5U0</accession>
<keyword evidence="1 10" id="KW-0540">Nuclease</keyword>
<keyword evidence="8 10" id="KW-0464">Manganese</keyword>
<name>A0A6A8M5U0_9FIRM</name>
<comment type="similarity">
    <text evidence="10">Belongs to the CRISPR-associated endonuclease Cas1 family.</text>
</comment>
<keyword evidence="7 10" id="KW-0238">DNA-binding</keyword>
<dbReference type="HAMAP" id="MF_01470">
    <property type="entry name" value="Cas1"/>
    <property type="match status" value="1"/>
</dbReference>
<keyword evidence="3 10" id="KW-0255">Endonuclease</keyword>